<keyword evidence="1" id="KW-0732">Signal</keyword>
<evidence type="ECO:0000313" key="2">
    <source>
        <dbReference type="EMBL" id="PIZ18066.1"/>
    </source>
</evidence>
<dbReference type="Proteomes" id="UP000229307">
    <property type="component" value="Unassembled WGS sequence"/>
</dbReference>
<feature type="chain" id="PRO_5014902353" evidence="1">
    <location>
        <begin position="22"/>
        <end position="205"/>
    </location>
</feature>
<accession>A0A2M7SEX7</accession>
<comment type="caution">
    <text evidence="2">The sequence shown here is derived from an EMBL/GenBank/DDBJ whole genome shotgun (WGS) entry which is preliminary data.</text>
</comment>
<dbReference type="AlphaFoldDB" id="A0A2M7SEX7"/>
<organism evidence="2 3">
    <name type="scientific">Candidatus Desantisbacteria bacterium CG_4_10_14_0_8_um_filter_48_22</name>
    <dbReference type="NCBI Taxonomy" id="1974543"/>
    <lineage>
        <taxon>Bacteria</taxon>
        <taxon>Candidatus Desantisiibacteriota</taxon>
    </lineage>
</organism>
<evidence type="ECO:0000256" key="1">
    <source>
        <dbReference type="SAM" id="SignalP"/>
    </source>
</evidence>
<proteinExistence type="predicted"/>
<evidence type="ECO:0000313" key="3">
    <source>
        <dbReference type="Proteomes" id="UP000229307"/>
    </source>
</evidence>
<dbReference type="EMBL" id="PFMR01000041">
    <property type="protein sequence ID" value="PIZ18066.1"/>
    <property type="molecule type" value="Genomic_DNA"/>
</dbReference>
<name>A0A2M7SEX7_9BACT</name>
<feature type="signal peptide" evidence="1">
    <location>
        <begin position="1"/>
        <end position="21"/>
    </location>
</feature>
<reference evidence="3" key="1">
    <citation type="submission" date="2017-09" db="EMBL/GenBank/DDBJ databases">
        <title>Depth-based differentiation of microbial function through sediment-hosted aquifers and enrichment of novel symbionts in the deep terrestrial subsurface.</title>
        <authorList>
            <person name="Probst A.J."/>
            <person name="Ladd B."/>
            <person name="Jarett J.K."/>
            <person name="Geller-Mcgrath D.E."/>
            <person name="Sieber C.M.K."/>
            <person name="Emerson J.B."/>
            <person name="Anantharaman K."/>
            <person name="Thomas B.C."/>
            <person name="Malmstrom R."/>
            <person name="Stieglmeier M."/>
            <person name="Klingl A."/>
            <person name="Woyke T."/>
            <person name="Ryan C.M."/>
            <person name="Banfield J.F."/>
        </authorList>
    </citation>
    <scope>NUCLEOTIDE SEQUENCE [LARGE SCALE GENOMIC DNA]</scope>
</reference>
<sequence>MKKLIVVCAVAAVFAAGVCRAETLKLFDEEDGFVDLISQHAVDSVVEIEAKDVFAGKKALKVTPQQSYIETIDGWEYHITDKPGKGEFRYIMFAWKKLGGEGIMIQFPDSGQWGGVTEAIVEPGEPCRRYVAGENVAGWSSIQIDKNIPAKWTPVIRDMYADFGEFIMTGIAFTPFDGDVGLWDCIYLGTTKDELVKLADKIKNK</sequence>
<gene>
    <name evidence="2" type="ORF">COY52_01335</name>
</gene>
<protein>
    <submittedName>
        <fullName evidence="2">Uncharacterized protein</fullName>
    </submittedName>
</protein>